<dbReference type="PANTHER" id="PTHR23513">
    <property type="entry name" value="INTEGRAL MEMBRANE EFFLUX PROTEIN-RELATED"/>
    <property type="match status" value="1"/>
</dbReference>
<evidence type="ECO:0000256" key="6">
    <source>
        <dbReference type="ARBA" id="ARBA00023136"/>
    </source>
</evidence>
<evidence type="ECO:0000256" key="5">
    <source>
        <dbReference type="ARBA" id="ARBA00022989"/>
    </source>
</evidence>
<evidence type="ECO:0000313" key="9">
    <source>
        <dbReference type="EMBL" id="RIH92539.1"/>
    </source>
</evidence>
<dbReference type="RefSeq" id="WP_119357059.1">
    <property type="nucleotide sequence ID" value="NZ_BJXM01000008.1"/>
</dbReference>
<feature type="domain" description="Major facilitator superfamily (MFS) profile" evidence="8">
    <location>
        <begin position="1"/>
        <end position="407"/>
    </location>
</feature>
<dbReference type="SUPFAM" id="SSF103473">
    <property type="entry name" value="MFS general substrate transporter"/>
    <property type="match status" value="1"/>
</dbReference>
<feature type="transmembrane region" description="Helical" evidence="7">
    <location>
        <begin position="298"/>
        <end position="318"/>
    </location>
</feature>
<keyword evidence="3" id="KW-1003">Cell membrane</keyword>
<name>A0A399FB82_9DEIN</name>
<proteinExistence type="predicted"/>
<feature type="transmembrane region" description="Helical" evidence="7">
    <location>
        <begin position="179"/>
        <end position="198"/>
    </location>
</feature>
<dbReference type="EMBL" id="QWLB01000018">
    <property type="protein sequence ID" value="RIH92539.1"/>
    <property type="molecule type" value="Genomic_DNA"/>
</dbReference>
<dbReference type="Proteomes" id="UP000266178">
    <property type="component" value="Unassembled WGS sequence"/>
</dbReference>
<dbReference type="Pfam" id="PF05977">
    <property type="entry name" value="MFS_3"/>
    <property type="match status" value="1"/>
</dbReference>
<gene>
    <name evidence="9" type="ORF">Mgrana_01572</name>
</gene>
<sequence>MAWAALSAFRSGFRSLEVRNYRLYFWGQLVSLTGTWMQTTAQALLVLRIADSPAAVGLVSVFQFLPSMLFVLVSGVWADRTDRYRLIFWTQALAMLLAAVFAALVSWGHIQLWQIYLLVFLQGTVNAVSQPVRRAFVANLVDSERRANALALNSAAFNGSRVLGPALAGLLIGPLGLAAMFWLNALSFLAVLWGLRLMDLRGLPVLRREGRVQLWSELREGLSYLWRHPELRRLTLLVAFIGTFGYNFTVILPLIGGYVLHLQDKSAEYGGLGSLLGFGSLIGALLTLYGGQPRLGRLLLASALFSGVLGVLSLSSSYLASSLLLLGLGLTGVFFSTQANNLLQLEAPNELRGRVSSVYQLLLLGSTPLGGLLIGGASHFFGVQAALLLCTAFCLLGVALALPLRRQ</sequence>
<dbReference type="AlphaFoldDB" id="A0A399FB82"/>
<dbReference type="InterPro" id="IPR036259">
    <property type="entry name" value="MFS_trans_sf"/>
</dbReference>
<feature type="transmembrane region" description="Helical" evidence="7">
    <location>
        <begin position="53"/>
        <end position="74"/>
    </location>
</feature>
<evidence type="ECO:0000313" key="10">
    <source>
        <dbReference type="Proteomes" id="UP000266178"/>
    </source>
</evidence>
<evidence type="ECO:0000256" key="3">
    <source>
        <dbReference type="ARBA" id="ARBA00022475"/>
    </source>
</evidence>
<dbReference type="InterPro" id="IPR010290">
    <property type="entry name" value="TM_effector"/>
</dbReference>
<keyword evidence="10" id="KW-1185">Reference proteome</keyword>
<feature type="transmembrane region" description="Helical" evidence="7">
    <location>
        <begin position="234"/>
        <end position="260"/>
    </location>
</feature>
<dbReference type="CDD" id="cd06173">
    <property type="entry name" value="MFS_MefA_like"/>
    <property type="match status" value="1"/>
</dbReference>
<organism evidence="9 10">
    <name type="scientific">Meiothermus granaticius NBRC 107808</name>
    <dbReference type="NCBI Taxonomy" id="1227551"/>
    <lineage>
        <taxon>Bacteria</taxon>
        <taxon>Thermotogati</taxon>
        <taxon>Deinococcota</taxon>
        <taxon>Deinococci</taxon>
        <taxon>Thermales</taxon>
        <taxon>Thermaceae</taxon>
        <taxon>Meiothermus</taxon>
    </lineage>
</organism>
<feature type="transmembrane region" description="Helical" evidence="7">
    <location>
        <begin position="380"/>
        <end position="402"/>
    </location>
</feature>
<evidence type="ECO:0000259" key="8">
    <source>
        <dbReference type="PROSITE" id="PS50850"/>
    </source>
</evidence>
<dbReference type="InterPro" id="IPR020846">
    <property type="entry name" value="MFS_dom"/>
</dbReference>
<feature type="transmembrane region" description="Helical" evidence="7">
    <location>
        <begin position="272"/>
        <end position="291"/>
    </location>
</feature>
<keyword evidence="5 7" id="KW-1133">Transmembrane helix</keyword>
<evidence type="ECO:0000256" key="4">
    <source>
        <dbReference type="ARBA" id="ARBA00022692"/>
    </source>
</evidence>
<accession>A0A399FB82</accession>
<keyword evidence="6 7" id="KW-0472">Membrane</keyword>
<keyword evidence="2" id="KW-0813">Transport</keyword>
<dbReference type="PANTHER" id="PTHR23513:SF11">
    <property type="entry name" value="STAPHYLOFERRIN A TRANSPORTER"/>
    <property type="match status" value="1"/>
</dbReference>
<feature type="transmembrane region" description="Helical" evidence="7">
    <location>
        <begin position="23"/>
        <end position="47"/>
    </location>
</feature>
<keyword evidence="4 7" id="KW-0812">Transmembrane</keyword>
<comment type="subcellular location">
    <subcellularLocation>
        <location evidence="1">Cell membrane</location>
        <topology evidence="1">Multi-pass membrane protein</topology>
    </subcellularLocation>
</comment>
<comment type="caution">
    <text evidence="9">The sequence shown here is derived from an EMBL/GenBank/DDBJ whole genome shotgun (WGS) entry which is preliminary data.</text>
</comment>
<dbReference type="GO" id="GO:0005886">
    <property type="term" value="C:plasma membrane"/>
    <property type="evidence" value="ECO:0007669"/>
    <property type="project" value="UniProtKB-SubCell"/>
</dbReference>
<feature type="transmembrane region" description="Helical" evidence="7">
    <location>
        <begin position="86"/>
        <end position="107"/>
    </location>
</feature>
<dbReference type="GO" id="GO:0022857">
    <property type="term" value="F:transmembrane transporter activity"/>
    <property type="evidence" value="ECO:0007669"/>
    <property type="project" value="InterPro"/>
</dbReference>
<reference evidence="9 10" key="1">
    <citation type="submission" date="2018-08" db="EMBL/GenBank/DDBJ databases">
        <title>Meiothermus granaticius genome AF-68 sequencing project.</title>
        <authorList>
            <person name="Da Costa M.S."/>
            <person name="Albuquerque L."/>
            <person name="Raposo P."/>
            <person name="Froufe H.J.C."/>
            <person name="Barroso C.S."/>
            <person name="Egas C."/>
        </authorList>
    </citation>
    <scope>NUCLEOTIDE SEQUENCE [LARGE SCALE GENOMIC DNA]</scope>
    <source>
        <strain evidence="9 10">AF-68</strain>
    </source>
</reference>
<dbReference type="Gene3D" id="1.20.1250.20">
    <property type="entry name" value="MFS general substrate transporter like domains"/>
    <property type="match status" value="1"/>
</dbReference>
<dbReference type="PROSITE" id="PS50850">
    <property type="entry name" value="MFS"/>
    <property type="match status" value="1"/>
</dbReference>
<protein>
    <submittedName>
        <fullName evidence="9">H+ Antiporter protein</fullName>
    </submittedName>
</protein>
<feature type="transmembrane region" description="Helical" evidence="7">
    <location>
        <begin position="355"/>
        <end position="374"/>
    </location>
</feature>
<dbReference type="OrthoDB" id="9763297at2"/>
<evidence type="ECO:0000256" key="7">
    <source>
        <dbReference type="SAM" id="Phobius"/>
    </source>
</evidence>
<feature type="transmembrane region" description="Helical" evidence="7">
    <location>
        <begin position="324"/>
        <end position="343"/>
    </location>
</feature>
<evidence type="ECO:0000256" key="2">
    <source>
        <dbReference type="ARBA" id="ARBA00022448"/>
    </source>
</evidence>
<evidence type="ECO:0000256" key="1">
    <source>
        <dbReference type="ARBA" id="ARBA00004651"/>
    </source>
</evidence>